<name>A0A2N9B1T7_STRCX</name>
<organism evidence="1 2">
    <name type="scientific">Streptomyces chartreusis NRRL 3882</name>
    <dbReference type="NCBI Taxonomy" id="1079985"/>
    <lineage>
        <taxon>Bacteria</taxon>
        <taxon>Bacillati</taxon>
        <taxon>Actinomycetota</taxon>
        <taxon>Actinomycetes</taxon>
        <taxon>Kitasatosporales</taxon>
        <taxon>Streptomycetaceae</taxon>
        <taxon>Streptomyces</taxon>
    </lineage>
</organism>
<evidence type="ECO:0008006" key="3">
    <source>
        <dbReference type="Google" id="ProtNLM"/>
    </source>
</evidence>
<accession>A0A2N9B1T7</accession>
<dbReference type="Proteomes" id="UP000235464">
    <property type="component" value="Chromosome I"/>
</dbReference>
<dbReference type="EMBL" id="LT963352">
    <property type="protein sequence ID" value="SOR77309.1"/>
    <property type="molecule type" value="Genomic_DNA"/>
</dbReference>
<proteinExistence type="predicted"/>
<keyword evidence="2" id="KW-1185">Reference proteome</keyword>
<evidence type="ECO:0000313" key="1">
    <source>
        <dbReference type="EMBL" id="SOR77309.1"/>
    </source>
</evidence>
<gene>
    <name evidence="1" type="ORF">SCNRRL3882_0781</name>
</gene>
<sequence>MAEHNVRLRHTGRKAFRHPVIGARQPGLALTAYSAEPRHPGARRAAPAGRAGVHRGRVRRCRPWLYGVSGRGLSFTVKSRRRPTGGLGVR</sequence>
<protein>
    <recommendedName>
        <fullName evidence="3">MmyB-like transcription regulator ligand binding domain-containing protein</fullName>
    </recommendedName>
</protein>
<reference evidence="2" key="1">
    <citation type="submission" date="2017-11" db="EMBL/GenBank/DDBJ databases">
        <authorList>
            <person name="Wibberg D."/>
        </authorList>
    </citation>
    <scope>NUCLEOTIDE SEQUENCE [LARGE SCALE GENOMIC DNA]</scope>
</reference>
<dbReference type="AlphaFoldDB" id="A0A2N9B1T7"/>
<evidence type="ECO:0000313" key="2">
    <source>
        <dbReference type="Proteomes" id="UP000235464"/>
    </source>
</evidence>